<keyword evidence="7" id="KW-1185">Reference proteome</keyword>
<name>A0A4P9Y9W4_9FUNG</name>
<evidence type="ECO:0000313" key="6">
    <source>
        <dbReference type="EMBL" id="RKP15241.1"/>
    </source>
</evidence>
<keyword evidence="2" id="KW-0819">tRNA processing</keyword>
<keyword evidence="6" id="KW-0675">Receptor</keyword>
<evidence type="ECO:0000259" key="5">
    <source>
        <dbReference type="Pfam" id="PF25151"/>
    </source>
</evidence>
<evidence type="ECO:0000256" key="2">
    <source>
        <dbReference type="ARBA" id="ARBA00022694"/>
    </source>
</evidence>
<dbReference type="InterPro" id="IPR056842">
    <property type="entry name" value="THADA-like_TPR_C"/>
</dbReference>
<dbReference type="Pfam" id="PF25151">
    <property type="entry name" value="TPR_Trm732_C"/>
    <property type="match status" value="1"/>
</dbReference>
<dbReference type="InterPro" id="IPR016024">
    <property type="entry name" value="ARM-type_fold"/>
</dbReference>
<dbReference type="EMBL" id="KZ987746">
    <property type="protein sequence ID" value="RKP15241.1"/>
    <property type="molecule type" value="Genomic_DNA"/>
</dbReference>
<feature type="domain" description="DUF2428" evidence="3">
    <location>
        <begin position="802"/>
        <end position="1041"/>
    </location>
</feature>
<gene>
    <name evidence="6" type="ORF">BJ684DRAFT_18409</name>
</gene>
<dbReference type="InterPro" id="IPR051954">
    <property type="entry name" value="tRNA_methyltransferase_THADA"/>
</dbReference>
<feature type="domain" description="tRNA (32-2'-O)-methyltransferase regulator THADA-like C-terminal TPR repeats region" evidence="5">
    <location>
        <begin position="1043"/>
        <end position="1241"/>
    </location>
</feature>
<dbReference type="GO" id="GO:0005829">
    <property type="term" value="C:cytosol"/>
    <property type="evidence" value="ECO:0007669"/>
    <property type="project" value="TreeGrafter"/>
</dbReference>
<dbReference type="InterPro" id="IPR019442">
    <property type="entry name" value="THADA/TRM732_DUF2428"/>
</dbReference>
<protein>
    <submittedName>
        <fullName evidence="6">Putative death-receptor fusion protein-domain-containing protein</fullName>
    </submittedName>
</protein>
<dbReference type="Proteomes" id="UP000267251">
    <property type="component" value="Unassembled WGS sequence"/>
</dbReference>
<dbReference type="Gene3D" id="1.25.10.10">
    <property type="entry name" value="Leucine-rich Repeat Variant"/>
    <property type="match status" value="1"/>
</dbReference>
<organism evidence="6 7">
    <name type="scientific">Piptocephalis cylindrospora</name>
    <dbReference type="NCBI Taxonomy" id="1907219"/>
    <lineage>
        <taxon>Eukaryota</taxon>
        <taxon>Fungi</taxon>
        <taxon>Fungi incertae sedis</taxon>
        <taxon>Zoopagomycota</taxon>
        <taxon>Zoopagomycotina</taxon>
        <taxon>Zoopagomycetes</taxon>
        <taxon>Zoopagales</taxon>
        <taxon>Piptocephalidaceae</taxon>
        <taxon>Piptocephalis</taxon>
    </lineage>
</organism>
<dbReference type="Pfam" id="PF10350">
    <property type="entry name" value="DUF2428"/>
    <property type="match status" value="1"/>
</dbReference>
<proteinExistence type="inferred from homology"/>
<comment type="similarity">
    <text evidence="1">Belongs to the THADA family.</text>
</comment>
<dbReference type="GO" id="GO:0030488">
    <property type="term" value="P:tRNA methylation"/>
    <property type="evidence" value="ECO:0007669"/>
    <property type="project" value="TreeGrafter"/>
</dbReference>
<sequence length="1653" mass="182856">MSSKESTLTLLTRYEETLAKVLALGDREVQGAELARAQALQHGRDLLTRLTRRQASSSGSQEEMDQMTLVIPSLLHTIIVVTGHPPFARDVAQVASSAFAFLLPLLPQAEANATLHSLWAPTDTAYRRVSDLSYQLEEMLARSHSLLTLPLVKALFSHLPFPQLCGPGLSGPGSLLVQDLWNATLDRSSRPSSCLMAQVVAYEALTMLMSRARQGLAKLNNPALHHRLMSQIFGQSFQDHLLQIITDNCSNSEEVIQHKVHELHVQYLTLQVPSPSKEISPSFQPFIHSCWVHFTSLDWTKKIKYTLMEATIPYLSDTPLMEPSLLKDPIKALSNQSLASRAAKVLVSLMKRALGPSTKDTDSPRAFCLDIICTLLTARDSLVVNHTGTYILRPILEACPSLTLQLLRALGHEAHDPSLPPPAAIYTPKSGHPLRPIMTILQVARVLGILENDQQVQQYRVYDILEVAAYDQDDEIRVDALLFVVQQRRSTQSFSHREYAFLRNFLIRNINSTSPYFRQKVYKAVGKAVDRIHASVSLMRREDLARQQKGALSSLHGQAIQQALEFIQFLIQDLILTYSFFPGAQHPRIMTGLAILEHISSKIPPNPTRDPEVSHSIRTFVHSPELISSLLSLLRNRFEDVRHCASRFLSSPSIIPSPLPGIPSDQAIDLLLHQGTLLIGNLRAGDAETGALLIQLYLSKYVLYPSSLSVNDSGGGDVEKIRRALGVLDLAAPSSLNASTFIQGLVDALELKVQRAEADLIDASLHHPLHGSLLTLEKCLGLLPRPTSTVANTAPSSLPLVHILSLTQRIIASVHAVLSDESPEGNWILEDGGEGLDELFKAVGPKHQVLSSFCWRAMKGSSGVIQAVLPLLQPDQLSGLATMVRTLHQTLLDLRHRGAFTHLVPAFQDTCRLLTHLSPSLHPELTKQPDLLLEHTVNMISAYHVSVTRRSAALPWAIVSILECMGQEDMDRVVAQLSSIARVPFQVAKEGGEEEEDLPQVHALNSLRLILSHSGFGLKTTPYLGDSLILVLQGFSSPSWAIRNCSLMCFSTLVGRIFGRKHLAKEVSLSISPASSSSSSGSTSGMENTLTTREFFHRYPKVRKVLEEGLMVGSHEGSAARGSDGSDTPITKTSIHSNRHLGYHPILTLLASLDTTSTSLSHSGSPNDLHTLQKATRALLLDHPMMYVRNMAAKAYVALLAPDTITSECDALLDMVLRADEGPFTQPGRANRLHGILMALRAGIGRQRFTRAGFTLSWKGPALDQAIKRLWMITHTSVPFLSALAVECILWSLAGMEEEEEEEEKEEKEEGTGGLLYLKKKVGRRAVKELARAAYGKDHPVQDPSLIGWDRWVEQLIRLILLSPTPSTLGETLSMEHPFLRRILLNMLYQTLEETSGQAGESLLAGWTKENINSLYSTILEIAKSTDESRCLSSSLLILSSLQRHHLPSNSERLGHDQAIKQEKEDLGQVLIRAEATRISSVQLLPLQGRVHGQDPWGPGSVQWCVYLLTMVQPRQSPAYREAGAVAMVSFLGQASLGNLDSLSSNDDKEAGLTILDILVTLLQDDDEEVRNEIAKAFENAHLQPCPEYALTLCFNRFKPLLPEYRAILIDRMQANRKKKEEEDNDVLFFEEPENTYAEATVVLRYLDQVMLS</sequence>
<dbReference type="Pfam" id="PF25150">
    <property type="entry name" value="TPR_Trm732"/>
    <property type="match status" value="1"/>
</dbReference>
<dbReference type="InterPro" id="IPR056843">
    <property type="entry name" value="THADA-like_TPR"/>
</dbReference>
<dbReference type="PANTHER" id="PTHR14387">
    <property type="entry name" value="THADA/DEATH RECEPTOR INTERACTING PROTEIN"/>
    <property type="match status" value="1"/>
</dbReference>
<dbReference type="SUPFAM" id="SSF48371">
    <property type="entry name" value="ARM repeat"/>
    <property type="match status" value="1"/>
</dbReference>
<evidence type="ECO:0000259" key="3">
    <source>
        <dbReference type="Pfam" id="PF10350"/>
    </source>
</evidence>
<accession>A0A4P9Y9W4</accession>
<feature type="domain" description="tRNA (32-2'-O)-methyltransferase regulator THADA-like TPR repeats region" evidence="4">
    <location>
        <begin position="373"/>
        <end position="642"/>
    </location>
</feature>
<evidence type="ECO:0000259" key="4">
    <source>
        <dbReference type="Pfam" id="PF25150"/>
    </source>
</evidence>
<dbReference type="OrthoDB" id="73997at2759"/>
<reference evidence="7" key="1">
    <citation type="journal article" date="2018" name="Nat. Microbiol.">
        <title>Leveraging single-cell genomics to expand the fungal tree of life.</title>
        <authorList>
            <person name="Ahrendt S.R."/>
            <person name="Quandt C.A."/>
            <person name="Ciobanu D."/>
            <person name="Clum A."/>
            <person name="Salamov A."/>
            <person name="Andreopoulos B."/>
            <person name="Cheng J.F."/>
            <person name="Woyke T."/>
            <person name="Pelin A."/>
            <person name="Henrissat B."/>
            <person name="Reynolds N.K."/>
            <person name="Benny G.L."/>
            <person name="Smith M.E."/>
            <person name="James T.Y."/>
            <person name="Grigoriev I.V."/>
        </authorList>
    </citation>
    <scope>NUCLEOTIDE SEQUENCE [LARGE SCALE GENOMIC DNA]</scope>
</reference>
<dbReference type="PANTHER" id="PTHR14387:SF0">
    <property type="entry name" value="DUF2428 DOMAIN-CONTAINING PROTEIN"/>
    <property type="match status" value="1"/>
</dbReference>
<evidence type="ECO:0000313" key="7">
    <source>
        <dbReference type="Proteomes" id="UP000267251"/>
    </source>
</evidence>
<evidence type="ECO:0000256" key="1">
    <source>
        <dbReference type="ARBA" id="ARBA00010409"/>
    </source>
</evidence>
<dbReference type="InterPro" id="IPR011989">
    <property type="entry name" value="ARM-like"/>
</dbReference>